<dbReference type="InterPro" id="IPR009050">
    <property type="entry name" value="Globin-like_sf"/>
</dbReference>
<keyword evidence="9" id="KW-1185">Reference proteome</keyword>
<proteinExistence type="inferred from homology"/>
<dbReference type="CDD" id="cd01040">
    <property type="entry name" value="Mb-like"/>
    <property type="match status" value="1"/>
</dbReference>
<gene>
    <name evidence="8" type="ORF">FisN_16Hu080</name>
</gene>
<dbReference type="Proteomes" id="UP000198406">
    <property type="component" value="Unassembled WGS sequence"/>
</dbReference>
<evidence type="ECO:0000256" key="1">
    <source>
        <dbReference type="ARBA" id="ARBA00022448"/>
    </source>
</evidence>
<dbReference type="EMBL" id="BDSP01000289">
    <property type="protein sequence ID" value="GAX29477.1"/>
    <property type="molecule type" value="Genomic_DNA"/>
</dbReference>
<dbReference type="GO" id="GO:0005344">
    <property type="term" value="F:oxygen carrier activity"/>
    <property type="evidence" value="ECO:0007669"/>
    <property type="project" value="UniProtKB-KW"/>
</dbReference>
<dbReference type="InterPro" id="IPR044399">
    <property type="entry name" value="Mb-like_M"/>
</dbReference>
<keyword evidence="1 6" id="KW-0813">Transport</keyword>
<evidence type="ECO:0000256" key="2">
    <source>
        <dbReference type="ARBA" id="ARBA00022617"/>
    </source>
</evidence>
<name>A0A1Z5KTH5_FISSO</name>
<keyword evidence="4" id="KW-0479">Metal-binding</keyword>
<dbReference type="AlphaFoldDB" id="A0A1Z5KTH5"/>
<dbReference type="GO" id="GO:0020037">
    <property type="term" value="F:heme binding"/>
    <property type="evidence" value="ECO:0007669"/>
    <property type="project" value="InterPro"/>
</dbReference>
<dbReference type="GO" id="GO:0019825">
    <property type="term" value="F:oxygen binding"/>
    <property type="evidence" value="ECO:0007669"/>
    <property type="project" value="InterPro"/>
</dbReference>
<keyword evidence="2 6" id="KW-0349">Heme</keyword>
<dbReference type="GO" id="GO:0046872">
    <property type="term" value="F:metal ion binding"/>
    <property type="evidence" value="ECO:0007669"/>
    <property type="project" value="UniProtKB-KW"/>
</dbReference>
<comment type="similarity">
    <text evidence="6">Belongs to the globin family.</text>
</comment>
<dbReference type="PROSITE" id="PS01033">
    <property type="entry name" value="GLOBIN"/>
    <property type="match status" value="1"/>
</dbReference>
<dbReference type="PANTHER" id="PTHR46458:SF1">
    <property type="entry name" value="GEO09476P1"/>
    <property type="match status" value="1"/>
</dbReference>
<organism evidence="8 9">
    <name type="scientific">Fistulifera solaris</name>
    <name type="common">Oleaginous diatom</name>
    <dbReference type="NCBI Taxonomy" id="1519565"/>
    <lineage>
        <taxon>Eukaryota</taxon>
        <taxon>Sar</taxon>
        <taxon>Stramenopiles</taxon>
        <taxon>Ochrophyta</taxon>
        <taxon>Bacillariophyta</taxon>
        <taxon>Bacillariophyceae</taxon>
        <taxon>Bacillariophycidae</taxon>
        <taxon>Naviculales</taxon>
        <taxon>Naviculaceae</taxon>
        <taxon>Fistulifera</taxon>
    </lineage>
</organism>
<dbReference type="SUPFAM" id="SSF46458">
    <property type="entry name" value="Globin-like"/>
    <property type="match status" value="1"/>
</dbReference>
<feature type="domain" description="Globin" evidence="7">
    <location>
        <begin position="4"/>
        <end position="156"/>
    </location>
</feature>
<accession>A0A1Z5KTH5</accession>
<dbReference type="OrthoDB" id="436496at2759"/>
<evidence type="ECO:0000313" key="8">
    <source>
        <dbReference type="EMBL" id="GAX29477.1"/>
    </source>
</evidence>
<dbReference type="PANTHER" id="PTHR46458">
    <property type="entry name" value="BLR2807 PROTEIN"/>
    <property type="match status" value="1"/>
</dbReference>
<dbReference type="Pfam" id="PF00042">
    <property type="entry name" value="Globin"/>
    <property type="match status" value="1"/>
</dbReference>
<keyword evidence="3 6" id="KW-0561">Oxygen transport</keyword>
<dbReference type="InterPro" id="IPR050532">
    <property type="entry name" value="Globin-like_OT"/>
</dbReference>
<dbReference type="InterPro" id="IPR012292">
    <property type="entry name" value="Globin/Proto"/>
</dbReference>
<evidence type="ECO:0000313" key="9">
    <source>
        <dbReference type="Proteomes" id="UP000198406"/>
    </source>
</evidence>
<evidence type="ECO:0000259" key="7">
    <source>
        <dbReference type="PROSITE" id="PS01033"/>
    </source>
</evidence>
<dbReference type="InParanoid" id="A0A1Z5KTH5"/>
<keyword evidence="5" id="KW-0408">Iron</keyword>
<evidence type="ECO:0000256" key="4">
    <source>
        <dbReference type="ARBA" id="ARBA00022723"/>
    </source>
</evidence>
<dbReference type="Gene3D" id="1.10.490.10">
    <property type="entry name" value="Globins"/>
    <property type="match status" value="1"/>
</dbReference>
<evidence type="ECO:0000256" key="5">
    <source>
        <dbReference type="ARBA" id="ARBA00023004"/>
    </source>
</evidence>
<evidence type="ECO:0000256" key="3">
    <source>
        <dbReference type="ARBA" id="ARBA00022621"/>
    </source>
</evidence>
<sequence length="175" mass="19472">MSTSFSPISVMKVINSWETVRQKNGFDEQLGIDTLLVLFKMDPGIKKVFGFPVDKEVKAQGMQRMGILIHGLRIVKMLDGIFSVMGPDEDIFAEILADMGEEHCQMGLSPEHFTLLCRAFLEVMENIMGNDWTSDIRTAWFDVIQVVNVEIAKNLQANMESAPLSSSGAVAISSR</sequence>
<comment type="caution">
    <text evidence="8">The sequence shown here is derived from an EMBL/GenBank/DDBJ whole genome shotgun (WGS) entry which is preliminary data.</text>
</comment>
<evidence type="ECO:0000256" key="6">
    <source>
        <dbReference type="RuleBase" id="RU000356"/>
    </source>
</evidence>
<dbReference type="InterPro" id="IPR000971">
    <property type="entry name" value="Globin"/>
</dbReference>
<reference evidence="8 9" key="1">
    <citation type="journal article" date="2015" name="Plant Cell">
        <title>Oil accumulation by the oleaginous diatom Fistulifera solaris as revealed by the genome and transcriptome.</title>
        <authorList>
            <person name="Tanaka T."/>
            <person name="Maeda Y."/>
            <person name="Veluchamy A."/>
            <person name="Tanaka M."/>
            <person name="Abida H."/>
            <person name="Marechal E."/>
            <person name="Bowler C."/>
            <person name="Muto M."/>
            <person name="Sunaga Y."/>
            <person name="Tanaka M."/>
            <person name="Yoshino T."/>
            <person name="Taniguchi T."/>
            <person name="Fukuda Y."/>
            <person name="Nemoto M."/>
            <person name="Matsumoto M."/>
            <person name="Wong P.S."/>
            <person name="Aburatani S."/>
            <person name="Fujibuchi W."/>
        </authorList>
    </citation>
    <scope>NUCLEOTIDE SEQUENCE [LARGE SCALE GENOMIC DNA]</scope>
    <source>
        <strain evidence="8 9">JPCC DA0580</strain>
    </source>
</reference>
<protein>
    <recommendedName>
        <fullName evidence="7">Globin domain-containing protein</fullName>
    </recommendedName>
</protein>